<reference evidence="1 2" key="1">
    <citation type="submission" date="2019-03" db="EMBL/GenBank/DDBJ databases">
        <title>Genomics of glacier-inhabiting Cryobacterium strains.</title>
        <authorList>
            <person name="Liu Q."/>
            <person name="Xin Y.-H."/>
        </authorList>
    </citation>
    <scope>NUCLEOTIDE SEQUENCE [LARGE SCALE GENOMIC DNA]</scope>
    <source>
        <strain evidence="1 2">TMT1-23-1</strain>
    </source>
</reference>
<dbReference type="EMBL" id="SOGQ01000033">
    <property type="protein sequence ID" value="TFD01321.1"/>
    <property type="molecule type" value="Genomic_DNA"/>
</dbReference>
<evidence type="ECO:0008006" key="3">
    <source>
        <dbReference type="Google" id="ProtNLM"/>
    </source>
</evidence>
<proteinExistence type="predicted"/>
<name>A0ABY2J8P6_9MICO</name>
<dbReference type="RefSeq" id="WP_134429297.1">
    <property type="nucleotide sequence ID" value="NZ_SOGQ01000033.1"/>
</dbReference>
<keyword evidence="2" id="KW-1185">Reference proteome</keyword>
<gene>
    <name evidence="1" type="ORF">E3T28_07125</name>
</gene>
<sequence>MNIDPLMRRIVDGNKLVPVEPSTLRLETHLEDLVESDPSCLGEPFLIIERQMFGRVDTLAINAAARTRLLEFKRGETPRETIAQTLEYLA</sequence>
<protein>
    <recommendedName>
        <fullName evidence="3">DUF91 domain-containing protein</fullName>
    </recommendedName>
</protein>
<dbReference type="Proteomes" id="UP000297853">
    <property type="component" value="Unassembled WGS sequence"/>
</dbReference>
<evidence type="ECO:0000313" key="2">
    <source>
        <dbReference type="Proteomes" id="UP000297853"/>
    </source>
</evidence>
<dbReference type="Gene3D" id="3.40.1350.10">
    <property type="match status" value="1"/>
</dbReference>
<accession>A0ABY2J8P6</accession>
<evidence type="ECO:0000313" key="1">
    <source>
        <dbReference type="EMBL" id="TFD01321.1"/>
    </source>
</evidence>
<comment type="caution">
    <text evidence="1">The sequence shown here is derived from an EMBL/GenBank/DDBJ whole genome shotgun (WGS) entry which is preliminary data.</text>
</comment>
<dbReference type="InterPro" id="IPR011856">
    <property type="entry name" value="tRNA_endonuc-like_dom_sf"/>
</dbReference>
<organism evidence="1 2">
    <name type="scientific">Cryobacterium sinapicolor</name>
    <dbReference type="NCBI Taxonomy" id="1259236"/>
    <lineage>
        <taxon>Bacteria</taxon>
        <taxon>Bacillati</taxon>
        <taxon>Actinomycetota</taxon>
        <taxon>Actinomycetes</taxon>
        <taxon>Micrococcales</taxon>
        <taxon>Microbacteriaceae</taxon>
        <taxon>Cryobacterium</taxon>
    </lineage>
</organism>